<evidence type="ECO:0000313" key="1">
    <source>
        <dbReference type="EMBL" id="KAJ8908298.1"/>
    </source>
</evidence>
<gene>
    <name evidence="1" type="ORF">NDN08_008389</name>
</gene>
<accession>A0AAV8V078</accession>
<dbReference type="PANTHER" id="PTHR33835:SF2">
    <property type="entry name" value="LYSINE-TRNA LIGASE"/>
    <property type="match status" value="1"/>
</dbReference>
<organism evidence="1 2">
    <name type="scientific">Rhodosorus marinus</name>
    <dbReference type="NCBI Taxonomy" id="101924"/>
    <lineage>
        <taxon>Eukaryota</taxon>
        <taxon>Rhodophyta</taxon>
        <taxon>Stylonematophyceae</taxon>
        <taxon>Stylonematales</taxon>
        <taxon>Stylonemataceae</taxon>
        <taxon>Rhodosorus</taxon>
    </lineage>
</organism>
<dbReference type="Pfam" id="PF14234">
    <property type="entry name" value="DUF4336"/>
    <property type="match status" value="2"/>
</dbReference>
<sequence>MESELSSRGLREINMGFIKSWIMSSSPPGARRFINVTGFPFPLGPALERKTIRKELIPGSIWTFEQEQGLAGTTVSTNVRMTAVKTSRRSLWIHAPIAPTEECVQLLRELELPVEAIVNPTYAYEHRVFVPSFSRRFPSAKVYSVRGWSFPLPLPDSLLGIDVEAYLDETERLPWLDDFDCELLPVCFVGLAPYTEAAFFHRRTKTLITTDLFIKVSETPPEVIPEAKLEALGSPDSVLASLVRGSATSSPKNIPSNVLGWMRMTTLALFLGPSSLLDPRSAFGSISGRLTVSPVLRVLVFGKIRSSVQEWTEKIMNWPFDKIIPAHFDAPVRAGPDDMRNALTCVLQGRADGVVEADLKNLRGINHVLRSLGIVNEEEEYV</sequence>
<comment type="caution">
    <text evidence="1">The sequence shown here is derived from an EMBL/GenBank/DDBJ whole genome shotgun (WGS) entry which is preliminary data.</text>
</comment>
<protein>
    <submittedName>
        <fullName evidence="1">Uncharacterized protein</fullName>
    </submittedName>
</protein>
<dbReference type="EMBL" id="JAMWBK010000002">
    <property type="protein sequence ID" value="KAJ8908298.1"/>
    <property type="molecule type" value="Genomic_DNA"/>
</dbReference>
<name>A0AAV8V078_9RHOD</name>
<keyword evidence="2" id="KW-1185">Reference proteome</keyword>
<evidence type="ECO:0000313" key="2">
    <source>
        <dbReference type="Proteomes" id="UP001157974"/>
    </source>
</evidence>
<dbReference type="Proteomes" id="UP001157974">
    <property type="component" value="Unassembled WGS sequence"/>
</dbReference>
<dbReference type="InterPro" id="IPR025638">
    <property type="entry name" value="DUF4336"/>
</dbReference>
<dbReference type="AlphaFoldDB" id="A0AAV8V078"/>
<dbReference type="PANTHER" id="PTHR33835">
    <property type="entry name" value="YALI0C07656P"/>
    <property type="match status" value="1"/>
</dbReference>
<reference evidence="1 2" key="1">
    <citation type="journal article" date="2023" name="Nat. Commun.">
        <title>Origin of minicircular mitochondrial genomes in red algae.</title>
        <authorList>
            <person name="Lee Y."/>
            <person name="Cho C.H."/>
            <person name="Lee Y.M."/>
            <person name="Park S.I."/>
            <person name="Yang J.H."/>
            <person name="West J.A."/>
            <person name="Bhattacharya D."/>
            <person name="Yoon H.S."/>
        </authorList>
    </citation>
    <scope>NUCLEOTIDE SEQUENCE [LARGE SCALE GENOMIC DNA]</scope>
    <source>
        <strain evidence="1 2">CCMP1338</strain>
        <tissue evidence="1">Whole cell</tissue>
    </source>
</reference>
<proteinExistence type="predicted"/>